<dbReference type="SUPFAM" id="SSF46626">
    <property type="entry name" value="Cytochrome c"/>
    <property type="match status" value="1"/>
</dbReference>
<dbReference type="OrthoDB" id="9786191at2"/>
<dbReference type="GO" id="GO:0046872">
    <property type="term" value="F:metal ion binding"/>
    <property type="evidence" value="ECO:0007669"/>
    <property type="project" value="UniProtKB-KW"/>
</dbReference>
<dbReference type="AlphaFoldDB" id="A0A0B4DDU7"/>
<keyword evidence="1 4" id="KW-0349">Heme</keyword>
<dbReference type="Gene3D" id="1.10.760.10">
    <property type="entry name" value="Cytochrome c-like domain"/>
    <property type="match status" value="1"/>
</dbReference>
<gene>
    <name evidence="6" type="ORF">RM51_11820</name>
</gene>
<reference evidence="6 7" key="1">
    <citation type="submission" date="2014-12" db="EMBL/GenBank/DDBJ databases">
        <title>Genome sequencing of Chryseobacterium taiwanense TPW19.</title>
        <authorList>
            <person name="Tan P.W."/>
            <person name="Chan K.-G."/>
        </authorList>
    </citation>
    <scope>NUCLEOTIDE SEQUENCE [LARGE SCALE GENOMIC DNA]</scope>
    <source>
        <strain evidence="6 7">TPW19</strain>
    </source>
</reference>
<evidence type="ECO:0000313" key="6">
    <source>
        <dbReference type="EMBL" id="KIC62545.1"/>
    </source>
</evidence>
<evidence type="ECO:0000256" key="1">
    <source>
        <dbReference type="ARBA" id="ARBA00022617"/>
    </source>
</evidence>
<comment type="caution">
    <text evidence="6">The sequence shown here is derived from an EMBL/GenBank/DDBJ whole genome shotgun (WGS) entry which is preliminary data.</text>
</comment>
<dbReference type="InterPro" id="IPR009056">
    <property type="entry name" value="Cyt_c-like_dom"/>
</dbReference>
<evidence type="ECO:0000256" key="2">
    <source>
        <dbReference type="ARBA" id="ARBA00022723"/>
    </source>
</evidence>
<dbReference type="PROSITE" id="PS51007">
    <property type="entry name" value="CYTC"/>
    <property type="match status" value="1"/>
</dbReference>
<keyword evidence="2 4" id="KW-0479">Metal-binding</keyword>
<dbReference type="GO" id="GO:0020037">
    <property type="term" value="F:heme binding"/>
    <property type="evidence" value="ECO:0007669"/>
    <property type="project" value="InterPro"/>
</dbReference>
<dbReference type="InterPro" id="IPR036909">
    <property type="entry name" value="Cyt_c-like_dom_sf"/>
</dbReference>
<dbReference type="RefSeq" id="WP_039369573.1">
    <property type="nucleotide sequence ID" value="NZ_JWTA01000009.1"/>
</dbReference>
<dbReference type="PROSITE" id="PS51257">
    <property type="entry name" value="PROKAR_LIPOPROTEIN"/>
    <property type="match status" value="1"/>
</dbReference>
<keyword evidence="7" id="KW-1185">Reference proteome</keyword>
<keyword evidence="3 4" id="KW-0408">Iron</keyword>
<name>A0A0B4DDU7_9FLAO</name>
<accession>A0A0B4DDU7</accession>
<proteinExistence type="predicted"/>
<evidence type="ECO:0000259" key="5">
    <source>
        <dbReference type="PROSITE" id="PS51007"/>
    </source>
</evidence>
<dbReference type="GO" id="GO:0009055">
    <property type="term" value="F:electron transfer activity"/>
    <property type="evidence" value="ECO:0007669"/>
    <property type="project" value="InterPro"/>
</dbReference>
<dbReference type="STRING" id="363331.RM51_11820"/>
<dbReference type="Proteomes" id="UP000031167">
    <property type="component" value="Unassembled WGS sequence"/>
</dbReference>
<protein>
    <recommendedName>
        <fullName evidence="5">Cytochrome c domain-containing protein</fullName>
    </recommendedName>
</protein>
<evidence type="ECO:0000313" key="7">
    <source>
        <dbReference type="Proteomes" id="UP000031167"/>
    </source>
</evidence>
<dbReference type="EMBL" id="JWTA01000009">
    <property type="protein sequence ID" value="KIC62545.1"/>
    <property type="molecule type" value="Genomic_DNA"/>
</dbReference>
<organism evidence="6 7">
    <name type="scientific">Chryseobacterium taiwanense</name>
    <dbReference type="NCBI Taxonomy" id="363331"/>
    <lineage>
        <taxon>Bacteria</taxon>
        <taxon>Pseudomonadati</taxon>
        <taxon>Bacteroidota</taxon>
        <taxon>Flavobacteriia</taxon>
        <taxon>Flavobacteriales</taxon>
        <taxon>Weeksellaceae</taxon>
        <taxon>Chryseobacterium group</taxon>
        <taxon>Chryseobacterium</taxon>
    </lineage>
</organism>
<sequence>MKKIAYLFSSAIILIACESRTYEEISASTPIVEKVTYTKDVKPIVDANCIVCHSAGGAASFQPWTSYTQVKNHIDNIINRIQKPVGDPQKMPQGGALSPSQISIFIQWKADGLIEN</sequence>
<evidence type="ECO:0000256" key="3">
    <source>
        <dbReference type="ARBA" id="ARBA00023004"/>
    </source>
</evidence>
<evidence type="ECO:0000256" key="4">
    <source>
        <dbReference type="PROSITE-ProRule" id="PRU00433"/>
    </source>
</evidence>
<feature type="domain" description="Cytochrome c" evidence="5">
    <location>
        <begin position="36"/>
        <end position="113"/>
    </location>
</feature>